<dbReference type="SUPFAM" id="SSF54928">
    <property type="entry name" value="RNA-binding domain, RBD"/>
    <property type="match status" value="1"/>
</dbReference>
<dbReference type="GO" id="GO:0016607">
    <property type="term" value="C:nuclear speck"/>
    <property type="evidence" value="ECO:0000318"/>
    <property type="project" value="GO_Central"/>
</dbReference>
<feature type="compositionally biased region" description="Basic residues" evidence="2">
    <location>
        <begin position="112"/>
        <end position="123"/>
    </location>
</feature>
<accession>T1G9I7</accession>
<dbReference type="KEGG" id="hro:HELRODRAFT_97732"/>
<reference evidence="6" key="1">
    <citation type="submission" date="2012-12" db="EMBL/GenBank/DDBJ databases">
        <authorList>
            <person name="Hellsten U."/>
            <person name="Grimwood J."/>
            <person name="Chapman J.A."/>
            <person name="Shapiro H."/>
            <person name="Aerts A."/>
            <person name="Otillar R.P."/>
            <person name="Terry A.Y."/>
            <person name="Boore J.L."/>
            <person name="Simakov O."/>
            <person name="Marletaz F."/>
            <person name="Cho S.-J."/>
            <person name="Edsinger-Gonzales E."/>
            <person name="Havlak P."/>
            <person name="Kuo D.-H."/>
            <person name="Larsson T."/>
            <person name="Lv J."/>
            <person name="Arendt D."/>
            <person name="Savage R."/>
            <person name="Osoegawa K."/>
            <person name="de Jong P."/>
            <person name="Lindberg D.R."/>
            <person name="Seaver E.C."/>
            <person name="Weisblat D.A."/>
            <person name="Putnam N.H."/>
            <person name="Grigoriev I.V."/>
            <person name="Rokhsar D.S."/>
        </authorList>
    </citation>
    <scope>NUCLEOTIDE SEQUENCE</scope>
</reference>
<protein>
    <recommendedName>
        <fullName evidence="3">RRM domain-containing protein</fullName>
    </recommendedName>
</protein>
<dbReference type="PROSITE" id="PS50102">
    <property type="entry name" value="RRM"/>
    <property type="match status" value="1"/>
</dbReference>
<dbReference type="EMBL" id="KB096023">
    <property type="protein sequence ID" value="ESO08793.1"/>
    <property type="molecule type" value="Genomic_DNA"/>
</dbReference>
<dbReference type="PANTHER" id="PTHR48034">
    <property type="entry name" value="TRANSFORMER-2 SEX-DETERMINING PROTEIN-RELATED"/>
    <property type="match status" value="1"/>
</dbReference>
<dbReference type="AlphaFoldDB" id="T1G9I7"/>
<gene>
    <name evidence="5" type="primary">20217734</name>
    <name evidence="4" type="ORF">HELRODRAFT_97732</name>
</gene>
<dbReference type="FunCoup" id="T1G9I7">
    <property type="interactions" value="1903"/>
</dbReference>
<sequence length="157" mass="18416">MSRRYNGPPDTESLFSLKVDNLTFRTTVESLRKAFEKYGEIGDVYIPRDRYTQESRGFGFVRFYDERDAEDAIDGMDGRIMDGRELRVQLAKHPRPPNRYGGSGSRRDSGRRQRTRSLSRSRSRSYDRRGRYSNNESKRGKRYSRSASREKSKSKSH</sequence>
<feature type="domain" description="RRM" evidence="3">
    <location>
        <begin position="15"/>
        <end position="93"/>
    </location>
</feature>
<dbReference type="Gene3D" id="3.30.70.330">
    <property type="match status" value="1"/>
</dbReference>
<dbReference type="GeneID" id="20217734"/>
<reference evidence="5" key="3">
    <citation type="submission" date="2015-06" db="UniProtKB">
        <authorList>
            <consortium name="EnsemblMetazoa"/>
        </authorList>
    </citation>
    <scope>IDENTIFICATION</scope>
</reference>
<evidence type="ECO:0000256" key="2">
    <source>
        <dbReference type="SAM" id="MobiDB-lite"/>
    </source>
</evidence>
<dbReference type="eggNOG" id="KOG4207">
    <property type="taxonomic scope" value="Eukaryota"/>
</dbReference>
<dbReference type="InterPro" id="IPR050441">
    <property type="entry name" value="RBM"/>
</dbReference>
<dbReference type="CTD" id="20217734"/>
<keyword evidence="1" id="KW-0694">RNA-binding</keyword>
<name>T1G9I7_HELRO</name>
<dbReference type="Pfam" id="PF00076">
    <property type="entry name" value="RRM_1"/>
    <property type="match status" value="1"/>
</dbReference>
<feature type="region of interest" description="Disordered" evidence="2">
    <location>
        <begin position="89"/>
        <end position="157"/>
    </location>
</feature>
<dbReference type="STRING" id="6412.T1G9I7"/>
<evidence type="ECO:0000313" key="4">
    <source>
        <dbReference type="EMBL" id="ESO08793.1"/>
    </source>
</evidence>
<feature type="compositionally biased region" description="Basic and acidic residues" evidence="2">
    <location>
        <begin position="147"/>
        <end position="157"/>
    </location>
</feature>
<dbReference type="InterPro" id="IPR012677">
    <property type="entry name" value="Nucleotide-bd_a/b_plait_sf"/>
</dbReference>
<dbReference type="SMART" id="SM00360">
    <property type="entry name" value="RRM"/>
    <property type="match status" value="1"/>
</dbReference>
<dbReference type="RefSeq" id="XP_009012815.1">
    <property type="nucleotide sequence ID" value="XM_009014567.1"/>
</dbReference>
<dbReference type="OMA" id="YERDQYR"/>
<dbReference type="InParanoid" id="T1G9I7"/>
<dbReference type="GO" id="GO:0000381">
    <property type="term" value="P:regulation of alternative mRNA splicing, via spliceosome"/>
    <property type="evidence" value="ECO:0000318"/>
    <property type="project" value="GO_Central"/>
</dbReference>
<evidence type="ECO:0000313" key="5">
    <source>
        <dbReference type="EnsemblMetazoa" id="HelroP97732"/>
    </source>
</evidence>
<organism evidence="5 6">
    <name type="scientific">Helobdella robusta</name>
    <name type="common">Californian leech</name>
    <dbReference type="NCBI Taxonomy" id="6412"/>
    <lineage>
        <taxon>Eukaryota</taxon>
        <taxon>Metazoa</taxon>
        <taxon>Spiralia</taxon>
        <taxon>Lophotrochozoa</taxon>
        <taxon>Annelida</taxon>
        <taxon>Clitellata</taxon>
        <taxon>Hirudinea</taxon>
        <taxon>Rhynchobdellida</taxon>
        <taxon>Glossiphoniidae</taxon>
        <taxon>Helobdella</taxon>
    </lineage>
</organism>
<dbReference type="InterPro" id="IPR000504">
    <property type="entry name" value="RRM_dom"/>
</dbReference>
<reference evidence="4 6" key="2">
    <citation type="journal article" date="2013" name="Nature">
        <title>Insights into bilaterian evolution from three spiralian genomes.</title>
        <authorList>
            <person name="Simakov O."/>
            <person name="Marletaz F."/>
            <person name="Cho S.J."/>
            <person name="Edsinger-Gonzales E."/>
            <person name="Havlak P."/>
            <person name="Hellsten U."/>
            <person name="Kuo D.H."/>
            <person name="Larsson T."/>
            <person name="Lv J."/>
            <person name="Arendt D."/>
            <person name="Savage R."/>
            <person name="Osoegawa K."/>
            <person name="de Jong P."/>
            <person name="Grimwood J."/>
            <person name="Chapman J.A."/>
            <person name="Shapiro H."/>
            <person name="Aerts A."/>
            <person name="Otillar R.P."/>
            <person name="Terry A.Y."/>
            <person name="Boore J.L."/>
            <person name="Grigoriev I.V."/>
            <person name="Lindberg D.R."/>
            <person name="Seaver E.C."/>
            <person name="Weisblat D.A."/>
            <person name="Putnam N.H."/>
            <person name="Rokhsar D.S."/>
        </authorList>
    </citation>
    <scope>NUCLEOTIDE SEQUENCE</scope>
</reference>
<dbReference type="Proteomes" id="UP000015101">
    <property type="component" value="Unassembled WGS sequence"/>
</dbReference>
<dbReference type="HOGENOM" id="CLU_012062_10_3_1"/>
<keyword evidence="6" id="KW-1185">Reference proteome</keyword>
<dbReference type="GO" id="GO:0003729">
    <property type="term" value="F:mRNA binding"/>
    <property type="evidence" value="ECO:0000318"/>
    <property type="project" value="GO_Central"/>
</dbReference>
<dbReference type="EnsemblMetazoa" id="HelroT97732">
    <property type="protein sequence ID" value="HelroP97732"/>
    <property type="gene ID" value="HelroG97732"/>
</dbReference>
<dbReference type="InterPro" id="IPR035979">
    <property type="entry name" value="RBD_domain_sf"/>
</dbReference>
<evidence type="ECO:0000313" key="6">
    <source>
        <dbReference type="Proteomes" id="UP000015101"/>
    </source>
</evidence>
<evidence type="ECO:0000259" key="3">
    <source>
        <dbReference type="PROSITE" id="PS50102"/>
    </source>
</evidence>
<proteinExistence type="predicted"/>
<dbReference type="CDD" id="cd12311">
    <property type="entry name" value="RRM_SRSF2_SRSF8"/>
    <property type="match status" value="1"/>
</dbReference>
<dbReference type="OrthoDB" id="8093034at2759"/>
<dbReference type="EMBL" id="AMQM01003063">
    <property type="status" value="NOT_ANNOTATED_CDS"/>
    <property type="molecule type" value="Genomic_DNA"/>
</dbReference>
<evidence type="ECO:0000256" key="1">
    <source>
        <dbReference type="PROSITE-ProRule" id="PRU00176"/>
    </source>
</evidence>